<organism evidence="4 5">
    <name type="scientific">Paramormyrops kingsleyae</name>
    <dbReference type="NCBI Taxonomy" id="1676925"/>
    <lineage>
        <taxon>Eukaryota</taxon>
        <taxon>Metazoa</taxon>
        <taxon>Chordata</taxon>
        <taxon>Craniata</taxon>
        <taxon>Vertebrata</taxon>
        <taxon>Euteleostomi</taxon>
        <taxon>Actinopterygii</taxon>
        <taxon>Neopterygii</taxon>
        <taxon>Teleostei</taxon>
        <taxon>Osteoglossocephala</taxon>
        <taxon>Osteoglossomorpha</taxon>
        <taxon>Osteoglossiformes</taxon>
        <taxon>Mormyridae</taxon>
        <taxon>Paramormyrops</taxon>
    </lineage>
</organism>
<dbReference type="InterPro" id="IPR004827">
    <property type="entry name" value="bZIP"/>
</dbReference>
<dbReference type="SUPFAM" id="SSF57959">
    <property type="entry name" value="Leucine zipper domain"/>
    <property type="match status" value="1"/>
</dbReference>
<dbReference type="GO" id="GO:0005634">
    <property type="term" value="C:nucleus"/>
    <property type="evidence" value="ECO:0007669"/>
    <property type="project" value="TreeGrafter"/>
</dbReference>
<dbReference type="AlphaFoldDB" id="A0A3B3QI43"/>
<dbReference type="InterPro" id="IPR046347">
    <property type="entry name" value="bZIP_sf"/>
</dbReference>
<accession>A0A3B3QI43</accession>
<dbReference type="PROSITE" id="PS50217">
    <property type="entry name" value="BZIP"/>
    <property type="match status" value="1"/>
</dbReference>
<proteinExistence type="predicted"/>
<reference evidence="4" key="2">
    <citation type="submission" date="2025-09" db="UniProtKB">
        <authorList>
            <consortium name="Ensembl"/>
        </authorList>
    </citation>
    <scope>IDENTIFICATION</scope>
</reference>
<feature type="compositionally biased region" description="Low complexity" evidence="2">
    <location>
        <begin position="124"/>
        <end position="133"/>
    </location>
</feature>
<feature type="domain" description="BZIP" evidence="3">
    <location>
        <begin position="167"/>
        <end position="230"/>
    </location>
</feature>
<sequence length="417" mass="45555">SQFIKCYNHQSCSFDPSKTLTYTHIKVIYNNISFQHTLSAVYNLVGIVLISSDLESSSCCSTAFSVGDTLSYNQQSPADSSSSDSVSLEENTQDLCTEIDVTALVPTVTAISVTPQLQWLVQPTTLSPSPSSPVRAQNSIQAIPETGRSKGQTTRKWGETQQLSPEEEKRRIRRERNKVAAAKCRNRRRELTNSLQAETEKLEDEKAALQDEIVSLLSEKEQLELILAAHKPACKIVENLEVMLQDSIGSPHSSPEMPRTPDCIASEAHCLHDMDSPSFPTSAISGNSNILLCSSARGNINELENTLGLKEEPFDDVISEMDKVSLDTTRSVPDIDLSSSLGVTDWETLYKSVSSDNDPLSTPVVTVTPGCTSFLSTFTFTHPEFDSLVDGDENHKVGLAKADLAIDVLNSPTLLAL</sequence>
<dbReference type="PROSITE" id="PS00036">
    <property type="entry name" value="BZIP_BASIC"/>
    <property type="match status" value="1"/>
</dbReference>
<keyword evidence="5" id="KW-1185">Reference proteome</keyword>
<dbReference type="GO" id="GO:0000981">
    <property type="term" value="F:DNA-binding transcription factor activity, RNA polymerase II-specific"/>
    <property type="evidence" value="ECO:0007669"/>
    <property type="project" value="TreeGrafter"/>
</dbReference>
<feature type="region of interest" description="Disordered" evidence="2">
    <location>
        <begin position="124"/>
        <end position="174"/>
    </location>
</feature>
<name>A0A3B3QI43_9TELE</name>
<dbReference type="Pfam" id="PF00170">
    <property type="entry name" value="bZIP_1"/>
    <property type="match status" value="1"/>
</dbReference>
<dbReference type="Proteomes" id="UP000261540">
    <property type="component" value="Unplaced"/>
</dbReference>
<evidence type="ECO:0000313" key="4">
    <source>
        <dbReference type="Ensembl" id="ENSPKIP00000005250.1"/>
    </source>
</evidence>
<evidence type="ECO:0000256" key="2">
    <source>
        <dbReference type="SAM" id="MobiDB-lite"/>
    </source>
</evidence>
<feature type="compositionally biased region" description="Polar residues" evidence="2">
    <location>
        <begin position="149"/>
        <end position="164"/>
    </location>
</feature>
<dbReference type="FunFam" id="1.20.5.170:FF:000006">
    <property type="entry name" value="fos-related antigen 2 isoform X1"/>
    <property type="match status" value="1"/>
</dbReference>
<evidence type="ECO:0000259" key="3">
    <source>
        <dbReference type="PROSITE" id="PS50217"/>
    </source>
</evidence>
<dbReference type="PRINTS" id="PR00042">
    <property type="entry name" value="LEUZIPPRFOS"/>
</dbReference>
<dbReference type="PANTHER" id="PTHR23351">
    <property type="entry name" value="FOS TRANSCRIPTION FACTOR-RELATED"/>
    <property type="match status" value="1"/>
</dbReference>
<keyword evidence="1" id="KW-0175">Coiled coil</keyword>
<dbReference type="Ensembl" id="ENSPKIT00000029244.1">
    <property type="protein sequence ID" value="ENSPKIP00000005250.1"/>
    <property type="gene ID" value="ENSPKIG00000022002.1"/>
</dbReference>
<protein>
    <submittedName>
        <fullName evidence="4">Si:ch211-153j24.3</fullName>
    </submittedName>
</protein>
<dbReference type="InterPro" id="IPR000837">
    <property type="entry name" value="AP-1"/>
</dbReference>
<dbReference type="GeneTree" id="ENSGT00940000164930"/>
<dbReference type="PANTHER" id="PTHR23351:SF52">
    <property type="entry name" value="PROTO-ONCOGENE C-FOS-RELATED"/>
    <property type="match status" value="1"/>
</dbReference>
<dbReference type="CDD" id="cd14721">
    <property type="entry name" value="bZIP_Fos"/>
    <property type="match status" value="1"/>
</dbReference>
<dbReference type="Gene3D" id="1.20.5.170">
    <property type="match status" value="1"/>
</dbReference>
<dbReference type="GO" id="GO:0000978">
    <property type="term" value="F:RNA polymerase II cis-regulatory region sequence-specific DNA binding"/>
    <property type="evidence" value="ECO:0007669"/>
    <property type="project" value="TreeGrafter"/>
</dbReference>
<dbReference type="STRING" id="1676925.ENSPKIP00000005250"/>
<dbReference type="SMART" id="SM00338">
    <property type="entry name" value="BRLZ"/>
    <property type="match status" value="1"/>
</dbReference>
<reference evidence="4" key="1">
    <citation type="submission" date="2025-08" db="UniProtKB">
        <authorList>
            <consortium name="Ensembl"/>
        </authorList>
    </citation>
    <scope>IDENTIFICATION</scope>
</reference>
<evidence type="ECO:0000313" key="5">
    <source>
        <dbReference type="Proteomes" id="UP000261540"/>
    </source>
</evidence>
<feature type="coiled-coil region" evidence="1">
    <location>
        <begin position="181"/>
        <end position="226"/>
    </location>
</feature>
<evidence type="ECO:0000256" key="1">
    <source>
        <dbReference type="SAM" id="Coils"/>
    </source>
</evidence>